<dbReference type="RefSeq" id="WP_188987296.1">
    <property type="nucleotide sequence ID" value="NZ_BAAAHC010000008.1"/>
</dbReference>
<comment type="caution">
    <text evidence="2">The sequence shown here is derived from an EMBL/GenBank/DDBJ whole genome shotgun (WGS) entry which is preliminary data.</text>
</comment>
<keyword evidence="4" id="KW-1185">Reference proteome</keyword>
<dbReference type="AlphaFoldDB" id="A0A917JW18"/>
<reference evidence="1 4" key="2">
    <citation type="journal article" date="2019" name="Int. J. Syst. Evol. Microbiol.">
        <title>The Global Catalogue of Microorganisms (GCM) 10K type strain sequencing project: providing services to taxonomists for standard genome sequencing and annotation.</title>
        <authorList>
            <consortium name="The Broad Institute Genomics Platform"/>
            <consortium name="The Broad Institute Genome Sequencing Center for Infectious Disease"/>
            <person name="Wu L."/>
            <person name="Ma J."/>
        </authorList>
    </citation>
    <scope>NUCLEOTIDE SEQUENCE [LARGE SCALE GENOMIC DNA]</scope>
    <source>
        <strain evidence="1 4">JCM 10664</strain>
    </source>
</reference>
<gene>
    <name evidence="1" type="ORF">GCM10009545_20670</name>
    <name evidence="2" type="ORF">GCM10011581_22910</name>
</gene>
<dbReference type="Proteomes" id="UP001500220">
    <property type="component" value="Unassembled WGS sequence"/>
</dbReference>
<dbReference type="EMBL" id="BMMT01000006">
    <property type="protein sequence ID" value="GGI85211.1"/>
    <property type="molecule type" value="Genomic_DNA"/>
</dbReference>
<dbReference type="EMBL" id="BAAAHC010000008">
    <property type="protein sequence ID" value="GAA0518474.1"/>
    <property type="molecule type" value="Genomic_DNA"/>
</dbReference>
<evidence type="ECO:0000313" key="2">
    <source>
        <dbReference type="EMBL" id="GGI85211.1"/>
    </source>
</evidence>
<name>A0A917JW18_9PSEU</name>
<accession>A0A917JW18</accession>
<evidence type="ECO:0000313" key="1">
    <source>
        <dbReference type="EMBL" id="GAA0518474.1"/>
    </source>
</evidence>
<evidence type="ECO:0000313" key="4">
    <source>
        <dbReference type="Proteomes" id="UP001500220"/>
    </source>
</evidence>
<reference evidence="2 3" key="1">
    <citation type="journal article" date="2014" name="Int. J. Syst. Evol. Microbiol.">
        <title>Complete genome sequence of Corynebacterium casei LMG S-19264T (=DSM 44701T), isolated from a smear-ripened cheese.</title>
        <authorList>
            <consortium name="US DOE Joint Genome Institute (JGI-PGF)"/>
            <person name="Walter F."/>
            <person name="Albersmeier A."/>
            <person name="Kalinowski J."/>
            <person name="Ruckert C."/>
        </authorList>
    </citation>
    <scope>NUCLEOTIDE SEQUENCE [LARGE SCALE GENOMIC DNA]</scope>
    <source>
        <strain evidence="2 3">CGMCC 4.7206</strain>
    </source>
</reference>
<protein>
    <submittedName>
        <fullName evidence="2">Uncharacterized protein</fullName>
    </submittedName>
</protein>
<reference evidence="2" key="3">
    <citation type="submission" date="2020-09" db="EMBL/GenBank/DDBJ databases">
        <authorList>
            <person name="Sun Q."/>
            <person name="Zhou Y."/>
        </authorList>
    </citation>
    <scope>NUCLEOTIDE SEQUENCE</scope>
    <source>
        <strain evidence="2">CGMCC 4.7206</strain>
    </source>
</reference>
<reference evidence="1" key="4">
    <citation type="submission" date="2023-12" db="EMBL/GenBank/DDBJ databases">
        <authorList>
            <person name="Sun Q."/>
            <person name="Inoue M."/>
        </authorList>
    </citation>
    <scope>NUCLEOTIDE SEQUENCE</scope>
    <source>
        <strain evidence="1">JCM 10664</strain>
    </source>
</reference>
<evidence type="ECO:0000313" key="3">
    <source>
        <dbReference type="Proteomes" id="UP000597989"/>
    </source>
</evidence>
<dbReference type="Proteomes" id="UP000597989">
    <property type="component" value="Unassembled WGS sequence"/>
</dbReference>
<organism evidence="2 3">
    <name type="scientific">Saccharopolyspora thermophila</name>
    <dbReference type="NCBI Taxonomy" id="89367"/>
    <lineage>
        <taxon>Bacteria</taxon>
        <taxon>Bacillati</taxon>
        <taxon>Actinomycetota</taxon>
        <taxon>Actinomycetes</taxon>
        <taxon>Pseudonocardiales</taxon>
        <taxon>Pseudonocardiaceae</taxon>
        <taxon>Saccharopolyspora</taxon>
    </lineage>
</organism>
<sequence>MAARLAATALRGGPPLIHYRDYNTADAPPNLSLRLVADKRAVFERYAAHDAVVGMGEPYAAWLRSMRRRWPWGSNAVAGGPDGLRYAHVDRGRLVLGPDRGKSVVDTPGFEPRSVVFADPGTLVVQDRVGRIFARRRGWPPLGAQAGPPAAAVLPGGRLVVAARNARGGVSIRHADQPWGDLGGTGVHDTVSLLVGEQGIDAFAPAEAGLLHWHGRSGRFALEVAPHRPAGTVAVAPGHAAFREAGMGRLVVLGERAGWSVVAVQEFDATSDPALAVAPGDRPVLAVRDGDGRIAVLADGRRTVLPARIPGHHDRW</sequence>
<proteinExistence type="predicted"/>